<gene>
    <name evidence="1" type="ORF">EDD66_11559</name>
</gene>
<protein>
    <submittedName>
        <fullName evidence="1">Uncharacterized protein</fullName>
    </submittedName>
</protein>
<organism evidence="1 2">
    <name type="scientific">Mobilisporobacter senegalensis</name>
    <dbReference type="NCBI Taxonomy" id="1329262"/>
    <lineage>
        <taxon>Bacteria</taxon>
        <taxon>Bacillati</taxon>
        <taxon>Bacillota</taxon>
        <taxon>Clostridia</taxon>
        <taxon>Lachnospirales</taxon>
        <taxon>Lachnospiraceae</taxon>
        <taxon>Mobilisporobacter</taxon>
    </lineage>
</organism>
<evidence type="ECO:0000313" key="2">
    <source>
        <dbReference type="Proteomes" id="UP000273083"/>
    </source>
</evidence>
<proteinExistence type="predicted"/>
<name>A0A3N1X6F2_9FIRM</name>
<accession>A0A3N1X6F2</accession>
<evidence type="ECO:0000313" key="1">
    <source>
        <dbReference type="EMBL" id="ROR22374.1"/>
    </source>
</evidence>
<dbReference type="AlphaFoldDB" id="A0A3N1X6F2"/>
<reference evidence="1 2" key="1">
    <citation type="submission" date="2018-11" db="EMBL/GenBank/DDBJ databases">
        <title>Genomic Encyclopedia of Type Strains, Phase IV (KMG-IV): sequencing the most valuable type-strain genomes for metagenomic binning, comparative biology and taxonomic classification.</title>
        <authorList>
            <person name="Goeker M."/>
        </authorList>
    </citation>
    <scope>NUCLEOTIDE SEQUENCE [LARGE SCALE GENOMIC DNA]</scope>
    <source>
        <strain evidence="1 2">DSM 26537</strain>
    </source>
</reference>
<keyword evidence="2" id="KW-1185">Reference proteome</keyword>
<sequence>MPVVMLNWTKMKFTNGNNKKIICGENYKDANRFTFQY</sequence>
<dbReference type="Proteomes" id="UP000273083">
    <property type="component" value="Unassembled WGS sequence"/>
</dbReference>
<comment type="caution">
    <text evidence="1">The sequence shown here is derived from an EMBL/GenBank/DDBJ whole genome shotgun (WGS) entry which is preliminary data.</text>
</comment>
<dbReference type="EMBL" id="RJVG01000015">
    <property type="protein sequence ID" value="ROR22374.1"/>
    <property type="molecule type" value="Genomic_DNA"/>
</dbReference>